<name>A0A9X4B1R3_9CLOT</name>
<keyword evidence="2" id="KW-1185">Reference proteome</keyword>
<organism evidence="1 2">
    <name type="scientific">Clostridium tertium</name>
    <dbReference type="NCBI Taxonomy" id="1559"/>
    <lineage>
        <taxon>Bacteria</taxon>
        <taxon>Bacillati</taxon>
        <taxon>Bacillota</taxon>
        <taxon>Clostridia</taxon>
        <taxon>Eubacteriales</taxon>
        <taxon>Clostridiaceae</taxon>
        <taxon>Clostridium</taxon>
    </lineage>
</organism>
<dbReference type="RefSeq" id="WP_272470429.1">
    <property type="nucleotide sequence ID" value="NZ_JAMRYU010000013.1"/>
</dbReference>
<dbReference type="InterPro" id="IPR036390">
    <property type="entry name" value="WH_DNA-bd_sf"/>
</dbReference>
<dbReference type="Proteomes" id="UP001141183">
    <property type="component" value="Unassembled WGS sequence"/>
</dbReference>
<dbReference type="EMBL" id="JAMRYU010000013">
    <property type="protein sequence ID" value="MDC4241027.1"/>
    <property type="molecule type" value="Genomic_DNA"/>
</dbReference>
<sequence length="141" mass="16675">MKYETGYFSIENKVLTSLKPHLLKTYLYINSLDFKGEGIWHSQQTLADGLGVSVRSIQRHLKELSLLNFITKKRRGFNQTNLMRCLVGVVEKVKEKKEEMTNNFKKSFNNEKPKLRFNNFKGHEYSKDEWNSLEKKLLGWE</sequence>
<protein>
    <submittedName>
        <fullName evidence="1">Helix-turn-helix domain-containing protein</fullName>
    </submittedName>
</protein>
<accession>A0A9X4B1R3</accession>
<dbReference type="SUPFAM" id="SSF46785">
    <property type="entry name" value="Winged helix' DNA-binding domain"/>
    <property type="match status" value="1"/>
</dbReference>
<gene>
    <name evidence="1" type="ORF">NE398_12745</name>
</gene>
<dbReference type="Gene3D" id="1.10.10.10">
    <property type="entry name" value="Winged helix-like DNA-binding domain superfamily/Winged helix DNA-binding domain"/>
    <property type="match status" value="1"/>
</dbReference>
<dbReference type="InterPro" id="IPR036388">
    <property type="entry name" value="WH-like_DNA-bd_sf"/>
</dbReference>
<proteinExistence type="predicted"/>
<dbReference type="AlphaFoldDB" id="A0A9X4B1R3"/>
<reference evidence="1" key="1">
    <citation type="submission" date="2022-05" db="EMBL/GenBank/DDBJ databases">
        <title>Draft genome sequence of Clostridium tertium strain CP3 isolated from Peru.</title>
        <authorList>
            <person name="Hurtado R."/>
            <person name="Lima L."/>
            <person name="Sousa T."/>
            <person name="Jaiswal A.K."/>
            <person name="Tiwari S."/>
            <person name="Maturrano L."/>
            <person name="Brenig B."/>
            <person name="Azevedo V."/>
        </authorList>
    </citation>
    <scope>NUCLEOTIDE SEQUENCE</scope>
    <source>
        <strain evidence="1">CP3</strain>
    </source>
</reference>
<dbReference type="Pfam" id="PF13730">
    <property type="entry name" value="HTH_36"/>
    <property type="match status" value="1"/>
</dbReference>
<evidence type="ECO:0000313" key="1">
    <source>
        <dbReference type="EMBL" id="MDC4241027.1"/>
    </source>
</evidence>
<evidence type="ECO:0000313" key="2">
    <source>
        <dbReference type="Proteomes" id="UP001141183"/>
    </source>
</evidence>
<comment type="caution">
    <text evidence="1">The sequence shown here is derived from an EMBL/GenBank/DDBJ whole genome shotgun (WGS) entry which is preliminary data.</text>
</comment>